<dbReference type="EMBL" id="CP012508">
    <property type="protein sequence ID" value="ALB22471.1"/>
    <property type="molecule type" value="Genomic_DNA"/>
</dbReference>
<dbReference type="AlphaFoldDB" id="A0A1L6TB03"/>
<evidence type="ECO:0000313" key="1">
    <source>
        <dbReference type="EMBL" id="ALB22471.1"/>
    </source>
</evidence>
<evidence type="ECO:0000313" key="2">
    <source>
        <dbReference type="Proteomes" id="UP000029558"/>
    </source>
</evidence>
<accession>A0A1L6TB03</accession>
<protein>
    <submittedName>
        <fullName evidence="1">Type IV secretion system protein IcmJ</fullName>
    </submittedName>
</protein>
<dbReference type="RefSeq" id="WP_017378260.1">
    <property type="nucleotide sequence ID" value="NZ_CP012508.1"/>
</dbReference>
<sequence length="188" mass="20859">MLNLALQALPGNNIKFERRKNNLLFKKIAEEIALAANYHCQYCGIFCQGWHTAVNIDGDYSNNRHSNLAVACKLCAGCLLMDQYTVDYVGENKLIFLPEVSQTELNLAAVAMVRMVKSGGNKEYTLAAKTLYSSLSGRSDFLKNICSSDLSHPSVFLFINSNKDNNHELVSGIRLMFSFGDLDGICCD</sequence>
<dbReference type="InterPro" id="IPR053558">
    <property type="entry name" value="T4SS_Dot/Icm_subcomplex"/>
</dbReference>
<dbReference type="Proteomes" id="UP000029558">
    <property type="component" value="Chromosome"/>
</dbReference>
<reference evidence="1 2" key="1">
    <citation type="journal article" date="2014" name="Genome Announc.">
        <title>Comparative Genome Analysis of Two Isolates of the Fish Pathogen Piscirickettsia salmonis from Different Hosts Reveals Major Differences in Virulence-Associated Secretion Systems.</title>
        <authorList>
            <person name="Bohle H."/>
            <person name="Henriquez P."/>
            <person name="Grothusen H."/>
            <person name="Navas E."/>
            <person name="Sandoval A."/>
            <person name="Bustamante F."/>
            <person name="Bustos P."/>
            <person name="Mancilla M."/>
        </authorList>
    </citation>
    <scope>NUCLEOTIDE SEQUENCE [LARGE SCALE GENOMIC DNA]</scope>
    <source>
        <strain evidence="2">B1-32597</strain>
    </source>
</reference>
<organism evidence="1 2">
    <name type="scientific">Piscirickettsia salmonis</name>
    <dbReference type="NCBI Taxonomy" id="1238"/>
    <lineage>
        <taxon>Bacteria</taxon>
        <taxon>Pseudomonadati</taxon>
        <taxon>Pseudomonadota</taxon>
        <taxon>Gammaproteobacteria</taxon>
        <taxon>Thiotrichales</taxon>
        <taxon>Piscirickettsiaceae</taxon>
        <taxon>Piscirickettsia</taxon>
    </lineage>
</organism>
<gene>
    <name evidence="1" type="primary">icmJ</name>
    <name evidence="1" type="ORF">KU39_1289</name>
</gene>
<dbReference type="NCBIfam" id="NF038221">
    <property type="entry name" value="IcmJ_DotN_IVB"/>
    <property type="match status" value="1"/>
</dbReference>
<dbReference type="OrthoDB" id="5649742at2"/>
<proteinExistence type="predicted"/>
<name>A0A1L6TB03_PISSA</name>